<evidence type="ECO:0000313" key="2">
    <source>
        <dbReference type="EMBL" id="KAF2159505.1"/>
    </source>
</evidence>
<dbReference type="OrthoDB" id="291007at2759"/>
<proteinExistence type="predicted"/>
<dbReference type="RefSeq" id="XP_033660394.1">
    <property type="nucleotide sequence ID" value="XM_033809702.1"/>
</dbReference>
<organism evidence="2 3">
    <name type="scientific">Zasmidium cellare ATCC 36951</name>
    <dbReference type="NCBI Taxonomy" id="1080233"/>
    <lineage>
        <taxon>Eukaryota</taxon>
        <taxon>Fungi</taxon>
        <taxon>Dikarya</taxon>
        <taxon>Ascomycota</taxon>
        <taxon>Pezizomycotina</taxon>
        <taxon>Dothideomycetes</taxon>
        <taxon>Dothideomycetidae</taxon>
        <taxon>Mycosphaerellales</taxon>
        <taxon>Mycosphaerellaceae</taxon>
        <taxon>Zasmidium</taxon>
    </lineage>
</organism>
<protein>
    <submittedName>
        <fullName evidence="2">Uncharacterized protein</fullName>
    </submittedName>
</protein>
<sequence length="330" mass="35280">MLVSSPFGALSLLALASQTLAAPAEKRFSSNEVIYIANCASGQPEDVGGVAALYYSNIANSHNLQSPDSRSDLIKAPYPDLPQVEGTTLKFQFPDSNVSFNSHIASNGGSLSTGAAAGDGDQLVNHNFNKKFSCFKDNGDLLTSSNDGFGHTATCNKRYYCRPHRLANMKTPTISLVATLCLLQHASADAFWLVNWSKGSDICSGMAYFADNNPSGSGNRPNDYVDVSPHGQNVKWEGHTTTGYYPSSKVTFKAKIADGYLSSGPGNVWGTAVQYSSNGKKYFTCYAPAYAGNGNVGYEEIYQVDGWSVHGIFECSASYAGSVPGWTDPQ</sequence>
<dbReference type="GeneID" id="54562974"/>
<feature type="chain" id="PRO_5025646293" evidence="1">
    <location>
        <begin position="22"/>
        <end position="330"/>
    </location>
</feature>
<dbReference type="Proteomes" id="UP000799537">
    <property type="component" value="Unassembled WGS sequence"/>
</dbReference>
<keyword evidence="3" id="KW-1185">Reference proteome</keyword>
<reference evidence="2" key="1">
    <citation type="journal article" date="2020" name="Stud. Mycol.">
        <title>101 Dothideomycetes genomes: a test case for predicting lifestyles and emergence of pathogens.</title>
        <authorList>
            <person name="Haridas S."/>
            <person name="Albert R."/>
            <person name="Binder M."/>
            <person name="Bloem J."/>
            <person name="Labutti K."/>
            <person name="Salamov A."/>
            <person name="Andreopoulos B."/>
            <person name="Baker S."/>
            <person name="Barry K."/>
            <person name="Bills G."/>
            <person name="Bluhm B."/>
            <person name="Cannon C."/>
            <person name="Castanera R."/>
            <person name="Culley D."/>
            <person name="Daum C."/>
            <person name="Ezra D."/>
            <person name="Gonzalez J."/>
            <person name="Henrissat B."/>
            <person name="Kuo A."/>
            <person name="Liang C."/>
            <person name="Lipzen A."/>
            <person name="Lutzoni F."/>
            <person name="Magnuson J."/>
            <person name="Mondo S."/>
            <person name="Nolan M."/>
            <person name="Ohm R."/>
            <person name="Pangilinan J."/>
            <person name="Park H.-J."/>
            <person name="Ramirez L."/>
            <person name="Alfaro M."/>
            <person name="Sun H."/>
            <person name="Tritt A."/>
            <person name="Yoshinaga Y."/>
            <person name="Zwiers L.-H."/>
            <person name="Turgeon B."/>
            <person name="Goodwin S."/>
            <person name="Spatafora J."/>
            <person name="Crous P."/>
            <person name="Grigoriev I."/>
        </authorList>
    </citation>
    <scope>NUCLEOTIDE SEQUENCE</scope>
    <source>
        <strain evidence="2">ATCC 36951</strain>
    </source>
</reference>
<feature type="signal peptide" evidence="1">
    <location>
        <begin position="1"/>
        <end position="21"/>
    </location>
</feature>
<dbReference type="AlphaFoldDB" id="A0A6A6BXS7"/>
<evidence type="ECO:0000313" key="3">
    <source>
        <dbReference type="Proteomes" id="UP000799537"/>
    </source>
</evidence>
<gene>
    <name evidence="2" type="ORF">M409DRAFT_29978</name>
</gene>
<dbReference type="EMBL" id="ML993636">
    <property type="protein sequence ID" value="KAF2159505.1"/>
    <property type="molecule type" value="Genomic_DNA"/>
</dbReference>
<keyword evidence="1" id="KW-0732">Signal</keyword>
<evidence type="ECO:0000256" key="1">
    <source>
        <dbReference type="SAM" id="SignalP"/>
    </source>
</evidence>
<accession>A0A6A6BXS7</accession>
<name>A0A6A6BXS7_ZASCE</name>